<dbReference type="Proteomes" id="UP000017766">
    <property type="component" value="Unassembled WGS sequence"/>
</dbReference>
<dbReference type="Gene3D" id="1.20.5.2050">
    <property type="match status" value="1"/>
</dbReference>
<dbReference type="AlphaFoldDB" id="A0A7U9ITG8"/>
<reference evidence="1 2" key="1">
    <citation type="submission" date="2013-08" db="EMBL/GenBank/DDBJ databases">
        <title>The Genome Sequence of Escherichia coli HVH 36 (4-5675286).</title>
        <authorList>
            <consortium name="The Broad Institute Genome Sequencing Platform"/>
            <consortium name="The Broad Institute Genome Sequencing Center for Infectious Disease"/>
            <person name="Feldgarden M."/>
            <person name="Frimodt-Moller N."/>
            <person name="Leihof R.F."/>
            <person name="Rasmussen L."/>
            <person name="Young S.K."/>
            <person name="Zeng Q."/>
            <person name="Gargeya S."/>
            <person name="Fitzgerald M."/>
            <person name="Abouelleil A."/>
            <person name="Alvarado L."/>
            <person name="Berlin A.M."/>
            <person name="Chapman S.B."/>
            <person name="Gainer-Dewar J."/>
            <person name="Goldberg J."/>
            <person name="Gnerre S."/>
            <person name="Griggs A."/>
            <person name="Gujja S."/>
            <person name="Hansen M."/>
            <person name="Howarth C."/>
            <person name="Imamovic A."/>
            <person name="Ireland A."/>
            <person name="Larimer J."/>
            <person name="McCowan C."/>
            <person name="Murphy C."/>
            <person name="Pearson M."/>
            <person name="Poon T."/>
            <person name="Priest M."/>
            <person name="Roberts A."/>
            <person name="Saif S."/>
            <person name="Shea T."/>
            <person name="Sykes S."/>
            <person name="Wortman J."/>
            <person name="Nusbaum C."/>
            <person name="Birren B."/>
        </authorList>
    </citation>
    <scope>NUCLEOTIDE SEQUENCE [LARGE SCALE GENOMIC DNA]</scope>
    <source>
        <strain evidence="2">HVH 36 (4-5675286)</strain>
    </source>
</reference>
<sequence length="156" mass="17055">MSPFGRYISLAGRTLMVRVPGDRQRNYPLSHARGAMAARDAIAASLGLSQSLSVPAHSARQTKKASKSKLSVGLPSGVSFCESHQAFGVCWREGPPGSRITRYRSFSISTCGSEARAREAAIAWRKKMEVMHYDNGRQVGSQEIEEKAGWRSVRTA</sequence>
<organism evidence="1 2">
    <name type="scientific">Escherichia coli HVH 36</name>
    <name type="common">4-5675286</name>
    <dbReference type="NCBI Taxonomy" id="1280986"/>
    <lineage>
        <taxon>Bacteria</taxon>
        <taxon>Pseudomonadati</taxon>
        <taxon>Pseudomonadota</taxon>
        <taxon>Gammaproteobacteria</taxon>
        <taxon>Enterobacterales</taxon>
        <taxon>Enterobacteriaceae</taxon>
        <taxon>Escherichia</taxon>
    </lineage>
</organism>
<name>A0A7U9ITG8_ECOLX</name>
<evidence type="ECO:0000313" key="1">
    <source>
        <dbReference type="EMBL" id="ESP05858.1"/>
    </source>
</evidence>
<gene>
    <name evidence="1" type="ORF">G711_05207</name>
</gene>
<proteinExistence type="predicted"/>
<protein>
    <recommendedName>
        <fullName evidence="3">AP2/ERF domain-containing protein</fullName>
    </recommendedName>
</protein>
<accession>A0A7U9ITG8</accession>
<evidence type="ECO:0000313" key="2">
    <source>
        <dbReference type="Proteomes" id="UP000017766"/>
    </source>
</evidence>
<comment type="caution">
    <text evidence="1">The sequence shown here is derived from an EMBL/GenBank/DDBJ whole genome shotgun (WGS) entry which is preliminary data.</text>
</comment>
<dbReference type="EMBL" id="AYLQ01000059">
    <property type="protein sequence ID" value="ESP05858.1"/>
    <property type="molecule type" value="Genomic_DNA"/>
</dbReference>
<evidence type="ECO:0008006" key="3">
    <source>
        <dbReference type="Google" id="ProtNLM"/>
    </source>
</evidence>